<comment type="caution">
    <text evidence="2">The sequence shown here is derived from an EMBL/GenBank/DDBJ whole genome shotgun (WGS) entry which is preliminary data.</text>
</comment>
<sequence>MSNPGTERIIGHMNNDHQLALVDYVVVYGDTRPDNLLDETVQIVSVDEKQLVIEYELVKPPIAKTLSLYWYDAKEDENVEVKTLGDVKAKLIAMAKYCAKEQGYAIKKLEKIHWPGPLDYPMYVLWAVLLANAYDPAILRKLVDRVSVLKKAVGYLPPVAFTAYQHVESNALKYVVGLFVTHFAEVLLVTKGYLRKYRVPDNHRWVWYLMHLIEGFPFIFRLKNAAK</sequence>
<name>A0A367XZ04_9ASCO</name>
<evidence type="ECO:0000313" key="3">
    <source>
        <dbReference type="Proteomes" id="UP000253472"/>
    </source>
</evidence>
<dbReference type="OrthoDB" id="5553410at2759"/>
<dbReference type="Pfam" id="PF10615">
    <property type="entry name" value="DUF2470"/>
    <property type="match status" value="1"/>
</dbReference>
<dbReference type="InterPro" id="IPR019595">
    <property type="entry name" value="DUF2470"/>
</dbReference>
<dbReference type="Proteomes" id="UP000253472">
    <property type="component" value="Unassembled WGS sequence"/>
</dbReference>
<keyword evidence="3" id="KW-1185">Reference proteome</keyword>
<dbReference type="Gene3D" id="3.20.180.10">
    <property type="entry name" value="PNP-oxidase-like"/>
    <property type="match status" value="1"/>
</dbReference>
<evidence type="ECO:0000313" key="2">
    <source>
        <dbReference type="EMBL" id="RCK58837.1"/>
    </source>
</evidence>
<dbReference type="AlphaFoldDB" id="A0A367XZ04"/>
<dbReference type="EMBL" id="QLNQ01000027">
    <property type="protein sequence ID" value="RCK58837.1"/>
    <property type="molecule type" value="Genomic_DNA"/>
</dbReference>
<gene>
    <name evidence="2" type="ORF">Cantr_07702</name>
</gene>
<evidence type="ECO:0000259" key="1">
    <source>
        <dbReference type="Pfam" id="PF10615"/>
    </source>
</evidence>
<dbReference type="InterPro" id="IPR037119">
    <property type="entry name" value="Haem_oxidase_HugZ-like_sf"/>
</dbReference>
<accession>A0A367XZ04</accession>
<proteinExistence type="predicted"/>
<organism evidence="2 3">
    <name type="scientific">Candida viswanathii</name>
    <dbReference type="NCBI Taxonomy" id="5486"/>
    <lineage>
        <taxon>Eukaryota</taxon>
        <taxon>Fungi</taxon>
        <taxon>Dikarya</taxon>
        <taxon>Ascomycota</taxon>
        <taxon>Saccharomycotina</taxon>
        <taxon>Pichiomycetes</taxon>
        <taxon>Debaryomycetaceae</taxon>
        <taxon>Candida/Lodderomyces clade</taxon>
        <taxon>Candida</taxon>
    </lineage>
</organism>
<dbReference type="PANTHER" id="PTHR37783">
    <property type="entry name" value="MEMBRANE PROTEIN, PUTATIVE (AFU_ORTHOLOGUE AFUA_1G04315)-RELATED"/>
    <property type="match status" value="1"/>
</dbReference>
<dbReference type="PANTHER" id="PTHR37783:SF1">
    <property type="entry name" value="MEMBRANE PROTEIN, PUTATIVE (AFU_ORTHOLOGUE AFUA_1G04315)-RELATED"/>
    <property type="match status" value="1"/>
</dbReference>
<reference evidence="2 3" key="1">
    <citation type="submission" date="2018-06" db="EMBL/GenBank/DDBJ databases">
        <title>Whole genome sequencing of Candida tropicalis (genome annotated by CSBL at Korea University).</title>
        <authorList>
            <person name="Ahn J."/>
        </authorList>
    </citation>
    <scope>NUCLEOTIDE SEQUENCE [LARGE SCALE GENOMIC DNA]</scope>
    <source>
        <strain evidence="2 3">ATCC 20962</strain>
    </source>
</reference>
<protein>
    <recommendedName>
        <fullName evidence="1">DUF2470 domain-containing protein</fullName>
    </recommendedName>
</protein>
<feature type="domain" description="DUF2470" evidence="1">
    <location>
        <begin position="7"/>
        <end position="94"/>
    </location>
</feature>